<keyword evidence="1" id="KW-0489">Methyltransferase</keyword>
<feature type="non-terminal residue" evidence="4">
    <location>
        <position position="1"/>
    </location>
</feature>
<proteinExistence type="predicted"/>
<dbReference type="InterPro" id="IPR054170">
    <property type="entry name" value="RlmL_1st"/>
</dbReference>
<protein>
    <recommendedName>
        <fullName evidence="3">RlmL ferredoxin-like domain-containing protein</fullName>
    </recommendedName>
</protein>
<feature type="compositionally biased region" description="Low complexity" evidence="2">
    <location>
        <begin position="569"/>
        <end position="578"/>
    </location>
</feature>
<keyword evidence="1" id="KW-0808">Transferase</keyword>
<feature type="domain" description="RlmL ferredoxin-like" evidence="3">
    <location>
        <begin position="34"/>
        <end position="84"/>
    </location>
</feature>
<feature type="region of interest" description="Disordered" evidence="2">
    <location>
        <begin position="569"/>
        <end position="589"/>
    </location>
</feature>
<dbReference type="Proteomes" id="UP001189429">
    <property type="component" value="Unassembled WGS sequence"/>
</dbReference>
<dbReference type="Gene3D" id="3.30.2130.30">
    <property type="match status" value="1"/>
</dbReference>
<feature type="region of interest" description="Disordered" evidence="2">
    <location>
        <begin position="333"/>
        <end position="371"/>
    </location>
</feature>
<dbReference type="PANTHER" id="PTHR47313:SF1">
    <property type="entry name" value="RIBOSOMAL RNA LARGE SUBUNIT METHYLTRANSFERASE K_L"/>
    <property type="match status" value="1"/>
</dbReference>
<feature type="non-terminal residue" evidence="4">
    <location>
        <position position="677"/>
    </location>
</feature>
<feature type="compositionally biased region" description="Polar residues" evidence="2">
    <location>
        <begin position="361"/>
        <end position="371"/>
    </location>
</feature>
<dbReference type="Pfam" id="PF22020">
    <property type="entry name" value="RlmL_1st"/>
    <property type="match status" value="1"/>
</dbReference>
<evidence type="ECO:0000256" key="1">
    <source>
        <dbReference type="ARBA" id="ARBA00022603"/>
    </source>
</evidence>
<reference evidence="4" key="1">
    <citation type="submission" date="2023-10" db="EMBL/GenBank/DDBJ databases">
        <authorList>
            <person name="Chen Y."/>
            <person name="Shah S."/>
            <person name="Dougan E. K."/>
            <person name="Thang M."/>
            <person name="Chan C."/>
        </authorList>
    </citation>
    <scope>NUCLEOTIDE SEQUENCE [LARGE SCALE GENOMIC DNA]</scope>
</reference>
<dbReference type="PANTHER" id="PTHR47313">
    <property type="entry name" value="RIBOSOMAL RNA LARGE SUBUNIT METHYLTRANSFERASE K/L"/>
    <property type="match status" value="1"/>
</dbReference>
<sequence>AAGSRRACAGLAAARRAAARVEAGGVEEQPRRLLLDTAVGLESVLDRELADLGIEGRRTTYEGGVALEGPEASLWRVALQSRVVQSIRVLTKLPFHCAFDSTLRNHAAGASWKDFLWFGPEASTPRIRVQASASGPQVCDKSRLHHVGLVEERVADGIEQQRQSFMKSKVQRVSDSKVYDTSAADPRQPTVHVEIQRDEAQLSVAATENPHRRAYVYAVAAAAAEEDAASPEGAPTAAALRECPLGEAHAAACVMRTPLLRHLEAARGALGAEGPGLVVWDPFCGRGTLLLEDWTRCSGCSSWRWNKSWCQELWQCSCGNAVEPFRRHPRRQASAAAPASLGRAGSLAQCPWRRQGPTDGEASSTGGVSRTSDLSSVLTQLAASKGQEPQAAAAIELVRKLVAPPPPVVEAKPPDEVFRKAAGLHKEAARKHQGAVDAVIRLEDQLAAAREKENALAVALAEAEHSKRVAAAAVARQAAEVERQQDLSEDIFQLTWGSNSPDRLSEIDEGDAVMSDAVLGGKAVVVGGSAGGAAEKGVASIEQAAKQISAAKLSAARAAKTAAAGGAAAAQSSAEGGSPTAEAGSARASTGLEGGVEEIDSNFVCSGGHRLFFANITEMGPLAWGFVEESVERFNTFCFAETHVQGSHFEKWRVAAKKLDLKILANHARPSRKGLLE</sequence>
<name>A0ABN9Q4H7_9DINO</name>
<accession>A0ABN9Q4H7</accession>
<evidence type="ECO:0000259" key="3">
    <source>
        <dbReference type="Pfam" id="PF22020"/>
    </source>
</evidence>
<evidence type="ECO:0000313" key="5">
    <source>
        <dbReference type="Proteomes" id="UP001189429"/>
    </source>
</evidence>
<comment type="caution">
    <text evidence="4">The sequence shown here is derived from an EMBL/GenBank/DDBJ whole genome shotgun (WGS) entry which is preliminary data.</text>
</comment>
<dbReference type="CDD" id="cd11715">
    <property type="entry name" value="THUMP_AdoMetMT"/>
    <property type="match status" value="1"/>
</dbReference>
<feature type="compositionally biased region" description="Low complexity" evidence="2">
    <location>
        <begin position="333"/>
        <end position="348"/>
    </location>
</feature>
<dbReference type="EMBL" id="CAUYUJ010002345">
    <property type="protein sequence ID" value="CAK0800368.1"/>
    <property type="molecule type" value="Genomic_DNA"/>
</dbReference>
<evidence type="ECO:0000256" key="2">
    <source>
        <dbReference type="SAM" id="MobiDB-lite"/>
    </source>
</evidence>
<evidence type="ECO:0000313" key="4">
    <source>
        <dbReference type="EMBL" id="CAK0800368.1"/>
    </source>
</evidence>
<gene>
    <name evidence="4" type="ORF">PCOR1329_LOCUS8536</name>
</gene>
<organism evidence="4 5">
    <name type="scientific">Prorocentrum cordatum</name>
    <dbReference type="NCBI Taxonomy" id="2364126"/>
    <lineage>
        <taxon>Eukaryota</taxon>
        <taxon>Sar</taxon>
        <taxon>Alveolata</taxon>
        <taxon>Dinophyceae</taxon>
        <taxon>Prorocentrales</taxon>
        <taxon>Prorocentraceae</taxon>
        <taxon>Prorocentrum</taxon>
    </lineage>
</organism>
<keyword evidence="5" id="KW-1185">Reference proteome</keyword>